<dbReference type="SUPFAM" id="SSF49899">
    <property type="entry name" value="Concanavalin A-like lectins/glucanases"/>
    <property type="match status" value="1"/>
</dbReference>
<name>W3VUU5_MOEAP</name>
<dbReference type="EMBL" id="AWNI01000002">
    <property type="protein sequence ID" value="ETS65245.1"/>
    <property type="molecule type" value="Genomic_DNA"/>
</dbReference>
<dbReference type="InterPro" id="IPR043136">
    <property type="entry name" value="B30.2/SPRY_sf"/>
</dbReference>
<evidence type="ECO:0000256" key="4">
    <source>
        <dbReference type="ARBA" id="ARBA00023136"/>
    </source>
</evidence>
<evidence type="ECO:0000256" key="3">
    <source>
        <dbReference type="ARBA" id="ARBA00022989"/>
    </source>
</evidence>
<feature type="compositionally biased region" description="Pro residues" evidence="5">
    <location>
        <begin position="702"/>
        <end position="715"/>
    </location>
</feature>
<feature type="region of interest" description="Disordered" evidence="5">
    <location>
        <begin position="774"/>
        <end position="795"/>
    </location>
</feature>
<keyword evidence="4 6" id="KW-0472">Membrane</keyword>
<feature type="region of interest" description="Disordered" evidence="5">
    <location>
        <begin position="140"/>
        <end position="184"/>
    </location>
</feature>
<reference evidence="8 9" key="1">
    <citation type="journal article" date="2014" name="Genome Announc.">
        <title>Genome sequence of the basidiomycetous fungus Pseudozyma aphidis DSM70725, an efficient producer of biosurfactant mannosylerythritol lipids.</title>
        <authorList>
            <person name="Lorenz S."/>
            <person name="Guenther M."/>
            <person name="Grumaz C."/>
            <person name="Rupp S."/>
            <person name="Zibek S."/>
            <person name="Sohn K."/>
        </authorList>
    </citation>
    <scope>NUCLEOTIDE SEQUENCE [LARGE SCALE GENOMIC DNA]</scope>
    <source>
        <strain evidence="9">ATCC 32657 / CBS 517.83 / DSM 70725 / JCM 10318 / NBRC 10182 / NRRL Y-7954 / St-0401</strain>
    </source>
</reference>
<feature type="region of interest" description="Disordered" evidence="5">
    <location>
        <begin position="854"/>
        <end position="876"/>
    </location>
</feature>
<keyword evidence="3 6" id="KW-1133">Transmembrane helix</keyword>
<keyword evidence="9" id="KW-1185">Reference proteome</keyword>
<keyword evidence="2 6" id="KW-0812">Transmembrane</keyword>
<feature type="compositionally biased region" description="Polar residues" evidence="5">
    <location>
        <begin position="680"/>
        <end position="690"/>
    </location>
</feature>
<sequence length="876" mass="93195">MRPIWGNFAVLCSVHGRAERGAGWLPFTFGSAVLAALHCTALHSSAHRIRRPESTVTLAAPALTHSTHTQRQRRSSISPSSATTISSYSQHHNPPNYAQVRIVLAPSHLGRLHLHYLASAGHGAAGTSLLTTMANVRAPLMPASKPGPGSSSAPSSSSSNSISFLDSPASSSRSSQPLNAASNARHPFRQSVLDMDALLTFSDGDRIMDDAYDLSLPPAKPRFRRPFGLSGERLFNQQLKSLGHAQDPSPTIQPLDIISLPEEPIYQRPPTAGDTLALLLPLLILLSTLLFLLLLFIILVILVRRRARISLGDSDGPLDVGREEELEGTGGLDGLEQRWLESVDDPTQRGYRRAKDWALAYPPGTLSTDITLSQFLSIQEKGVSAWSFDPDYESNPSVFVEARTEITFIADGEGMAPQEGGGVCVQSNLPLPKINEVYYWEVKMFNKPDSTNVAVGLTTKPYPQFRLPGWSKYSIGYFSADGFKCHNYPFAAQSYGPAYGQGDVIGIGYRPRTGTVFFTRNGKRLEDAFIGLNRYNLFPTVGADGACEIHVNLGQAGFVFIEANVKKWGLAPMVGTLAPPPAYGQERGTILMESGQGSSTDAQRGPANPRESPPPPISPYDERSPSTSQHRLPHDSAATSSPAPVRTSSLRPSRALELDDSSDGSPPNPPTPHRLDISLHSLSDASTRTNGRAGVEDSYFPATPPSPAQPLPPPASSSSATVPAHNASPPSYAVALEHGALGGTVASHHQARRGSGRTHQIANAVLGMLSDRGLLQPLNHSNPSPQPSPNVGGSGYGAYGSGYGGGLSEAEYERMLRQNTARNSRTAVGSGAGAGAADYSLRGWANWLGLGRGASSSDLAPGASITSSSEAASNRA</sequence>
<evidence type="ECO:0000256" key="2">
    <source>
        <dbReference type="ARBA" id="ARBA00022692"/>
    </source>
</evidence>
<gene>
    <name evidence="8" type="ORF">PaG_00318</name>
</gene>
<protein>
    <recommendedName>
        <fullName evidence="7">B30.2/SPRY domain-containing protein</fullName>
    </recommendedName>
</protein>
<dbReference type="SMART" id="SM00449">
    <property type="entry name" value="SPRY"/>
    <property type="match status" value="1"/>
</dbReference>
<comment type="subcellular location">
    <subcellularLocation>
        <location evidence="1">Membrane</location>
        <topology evidence="1">Single-pass membrane protein</topology>
    </subcellularLocation>
</comment>
<evidence type="ECO:0000313" key="8">
    <source>
        <dbReference type="EMBL" id="ETS65245.1"/>
    </source>
</evidence>
<accession>W3VUU5</accession>
<feature type="region of interest" description="Disordered" evidence="5">
    <location>
        <begin position="62"/>
        <end position="93"/>
    </location>
</feature>
<evidence type="ECO:0000256" key="1">
    <source>
        <dbReference type="ARBA" id="ARBA00004167"/>
    </source>
</evidence>
<dbReference type="GO" id="GO:0016020">
    <property type="term" value="C:membrane"/>
    <property type="evidence" value="ECO:0007669"/>
    <property type="project" value="UniProtKB-SubCell"/>
</dbReference>
<feature type="compositionally biased region" description="Polar residues" evidence="5">
    <location>
        <begin position="637"/>
        <end position="651"/>
    </location>
</feature>
<dbReference type="PROSITE" id="PS50188">
    <property type="entry name" value="B302_SPRY"/>
    <property type="match status" value="1"/>
</dbReference>
<dbReference type="PANTHER" id="PTHR12864">
    <property type="entry name" value="RAN BINDING PROTEIN 9-RELATED"/>
    <property type="match status" value="1"/>
</dbReference>
<dbReference type="InterPro" id="IPR001870">
    <property type="entry name" value="B30.2/SPRY"/>
</dbReference>
<dbReference type="InterPro" id="IPR003877">
    <property type="entry name" value="SPRY_dom"/>
</dbReference>
<evidence type="ECO:0000256" key="5">
    <source>
        <dbReference type="SAM" id="MobiDB-lite"/>
    </source>
</evidence>
<feature type="compositionally biased region" description="Low complexity" evidence="5">
    <location>
        <begin position="75"/>
        <end position="90"/>
    </location>
</feature>
<dbReference type="CDD" id="cd12910">
    <property type="entry name" value="SPRY_SSH4_like"/>
    <property type="match status" value="1"/>
</dbReference>
<dbReference type="InterPro" id="IPR013320">
    <property type="entry name" value="ConA-like_dom_sf"/>
</dbReference>
<feature type="transmembrane region" description="Helical" evidence="6">
    <location>
        <begin position="276"/>
        <end position="303"/>
    </location>
</feature>
<dbReference type="OrthoDB" id="258495at2759"/>
<evidence type="ECO:0000313" key="9">
    <source>
        <dbReference type="Proteomes" id="UP000019462"/>
    </source>
</evidence>
<dbReference type="HOGENOM" id="CLU_016552_2_1_1"/>
<proteinExistence type="predicted"/>
<organism evidence="8 9">
    <name type="scientific">Moesziomyces aphidis</name>
    <name type="common">Pseudozyma aphidis</name>
    <dbReference type="NCBI Taxonomy" id="84754"/>
    <lineage>
        <taxon>Eukaryota</taxon>
        <taxon>Fungi</taxon>
        <taxon>Dikarya</taxon>
        <taxon>Basidiomycota</taxon>
        <taxon>Ustilaginomycotina</taxon>
        <taxon>Ustilaginomycetes</taxon>
        <taxon>Ustilaginales</taxon>
        <taxon>Ustilaginaceae</taxon>
        <taxon>Moesziomyces</taxon>
    </lineage>
</organism>
<dbReference type="Pfam" id="PF00622">
    <property type="entry name" value="SPRY"/>
    <property type="match status" value="1"/>
</dbReference>
<dbReference type="AlphaFoldDB" id="W3VUU5"/>
<dbReference type="Proteomes" id="UP000019462">
    <property type="component" value="Unassembled WGS sequence"/>
</dbReference>
<dbReference type="Gene3D" id="2.60.120.920">
    <property type="match status" value="1"/>
</dbReference>
<evidence type="ECO:0000256" key="6">
    <source>
        <dbReference type="SAM" id="Phobius"/>
    </source>
</evidence>
<dbReference type="InterPro" id="IPR035780">
    <property type="entry name" value="SPRY_Ssh4-like"/>
</dbReference>
<evidence type="ECO:0000259" key="7">
    <source>
        <dbReference type="PROSITE" id="PS50188"/>
    </source>
</evidence>
<dbReference type="InterPro" id="IPR050618">
    <property type="entry name" value="Ubq-SigPath_Reg"/>
</dbReference>
<comment type="caution">
    <text evidence="8">The sequence shown here is derived from an EMBL/GenBank/DDBJ whole genome shotgun (WGS) entry which is preliminary data.</text>
</comment>
<feature type="region of interest" description="Disordered" evidence="5">
    <location>
        <begin position="595"/>
        <end position="730"/>
    </location>
</feature>
<feature type="domain" description="B30.2/SPRY" evidence="7">
    <location>
        <begin position="365"/>
        <end position="558"/>
    </location>
</feature>
<feature type="compositionally biased region" description="Low complexity" evidence="5">
    <location>
        <begin position="142"/>
        <end position="182"/>
    </location>
</feature>